<evidence type="ECO:0000256" key="5">
    <source>
        <dbReference type="SAM" id="MobiDB-lite"/>
    </source>
</evidence>
<dbReference type="SUPFAM" id="SSF52151">
    <property type="entry name" value="FabD/lysophospholipase-like"/>
    <property type="match status" value="1"/>
</dbReference>
<comment type="caution">
    <text evidence="9">The sequence shown here is derived from an EMBL/GenBank/DDBJ whole genome shotgun (WGS) entry which is preliminary data.</text>
</comment>
<name>A0A3D8RY40_9EURO</name>
<dbReference type="Pfam" id="PF00550">
    <property type="entry name" value="PP-binding"/>
    <property type="match status" value="2"/>
</dbReference>
<dbReference type="Pfam" id="PF02801">
    <property type="entry name" value="Ketoacyl-synt_C"/>
    <property type="match status" value="1"/>
</dbReference>
<dbReference type="InterPro" id="IPR014031">
    <property type="entry name" value="Ketoacyl_synth_C"/>
</dbReference>
<dbReference type="Gene3D" id="3.40.50.1820">
    <property type="entry name" value="alpha/beta hydrolase"/>
    <property type="match status" value="1"/>
</dbReference>
<dbReference type="SUPFAM" id="SSF53474">
    <property type="entry name" value="alpha/beta-Hydrolases"/>
    <property type="match status" value="1"/>
</dbReference>
<dbReference type="GO" id="GO:0044550">
    <property type="term" value="P:secondary metabolite biosynthetic process"/>
    <property type="evidence" value="ECO:0007669"/>
    <property type="project" value="TreeGrafter"/>
</dbReference>
<dbReference type="SMART" id="SM00825">
    <property type="entry name" value="PKS_KS"/>
    <property type="match status" value="1"/>
</dbReference>
<dbReference type="InterPro" id="IPR006162">
    <property type="entry name" value="Ppantetheine_attach_site"/>
</dbReference>
<dbReference type="InterPro" id="IPR018201">
    <property type="entry name" value="Ketoacyl_synth_AS"/>
</dbReference>
<dbReference type="OrthoDB" id="329835at2759"/>
<dbReference type="InterPro" id="IPR014043">
    <property type="entry name" value="Acyl_transferase_dom"/>
</dbReference>
<dbReference type="InterPro" id="IPR009081">
    <property type="entry name" value="PP-bd_ACP"/>
</dbReference>
<dbReference type="Pfam" id="PF14765">
    <property type="entry name" value="PS-DH"/>
    <property type="match status" value="1"/>
</dbReference>
<evidence type="ECO:0000313" key="10">
    <source>
        <dbReference type="Proteomes" id="UP000256690"/>
    </source>
</evidence>
<feature type="active site" description="Proton acceptor; for dehydratase activity" evidence="4">
    <location>
        <position position="1148"/>
    </location>
</feature>
<dbReference type="GO" id="GO:0031177">
    <property type="term" value="F:phosphopantetheine binding"/>
    <property type="evidence" value="ECO:0007669"/>
    <property type="project" value="InterPro"/>
</dbReference>
<feature type="domain" description="Ketosynthase family 3 (KS3)" evidence="7">
    <location>
        <begin position="210"/>
        <end position="636"/>
    </location>
</feature>
<dbReference type="InterPro" id="IPR014030">
    <property type="entry name" value="Ketoacyl_synth_N"/>
</dbReference>
<dbReference type="GO" id="GO:0004315">
    <property type="term" value="F:3-oxoacyl-[acyl-carrier-protein] synthase activity"/>
    <property type="evidence" value="ECO:0007669"/>
    <property type="project" value="InterPro"/>
</dbReference>
<dbReference type="Gene3D" id="3.40.47.10">
    <property type="match status" value="1"/>
</dbReference>
<dbReference type="InterPro" id="IPR029058">
    <property type="entry name" value="AB_hydrolase_fold"/>
</dbReference>
<dbReference type="Proteomes" id="UP000256690">
    <property type="component" value="Unassembled WGS sequence"/>
</dbReference>
<feature type="compositionally biased region" description="Low complexity" evidence="5">
    <location>
        <begin position="1658"/>
        <end position="1667"/>
    </location>
</feature>
<dbReference type="Gene3D" id="1.10.1200.10">
    <property type="entry name" value="ACP-like"/>
    <property type="match status" value="2"/>
</dbReference>
<organism evidence="9 10">
    <name type="scientific">Aspergillus mulundensis</name>
    <dbReference type="NCBI Taxonomy" id="1810919"/>
    <lineage>
        <taxon>Eukaryota</taxon>
        <taxon>Fungi</taxon>
        <taxon>Dikarya</taxon>
        <taxon>Ascomycota</taxon>
        <taxon>Pezizomycotina</taxon>
        <taxon>Eurotiomycetes</taxon>
        <taxon>Eurotiomycetidae</taxon>
        <taxon>Eurotiales</taxon>
        <taxon>Aspergillaceae</taxon>
        <taxon>Aspergillus</taxon>
        <taxon>Aspergillus subgen. Nidulantes</taxon>
    </lineage>
</organism>
<dbReference type="Pfam" id="PF00698">
    <property type="entry name" value="Acyl_transf_1"/>
    <property type="match status" value="1"/>
</dbReference>
<dbReference type="InterPro" id="IPR020841">
    <property type="entry name" value="PKS_Beta-ketoAc_synthase_dom"/>
</dbReference>
<dbReference type="GeneID" id="38116167"/>
<dbReference type="STRING" id="1810919.A0A3D8RY40"/>
<dbReference type="Pfam" id="PF22621">
    <property type="entry name" value="CurL-like_PKS_C"/>
    <property type="match status" value="1"/>
</dbReference>
<dbReference type="PROSITE" id="PS52004">
    <property type="entry name" value="KS3_2"/>
    <property type="match status" value="1"/>
</dbReference>
<dbReference type="SMART" id="SM00823">
    <property type="entry name" value="PKS_PP"/>
    <property type="match status" value="2"/>
</dbReference>
<dbReference type="PANTHER" id="PTHR43775">
    <property type="entry name" value="FATTY ACID SYNTHASE"/>
    <property type="match status" value="1"/>
</dbReference>
<dbReference type="SUPFAM" id="SSF47336">
    <property type="entry name" value="ACP-like"/>
    <property type="match status" value="2"/>
</dbReference>
<evidence type="ECO:0000259" key="8">
    <source>
        <dbReference type="PROSITE" id="PS52019"/>
    </source>
</evidence>
<gene>
    <name evidence="9" type="ORF">DSM5745_05797</name>
</gene>
<dbReference type="PROSITE" id="PS00012">
    <property type="entry name" value="PHOSPHOPANTETHEINE"/>
    <property type="match status" value="1"/>
</dbReference>
<dbReference type="Pfam" id="PF00109">
    <property type="entry name" value="ketoacyl-synt"/>
    <property type="match status" value="1"/>
</dbReference>
<dbReference type="PANTHER" id="PTHR43775:SF37">
    <property type="entry name" value="SI:DKEY-61P9.11"/>
    <property type="match status" value="1"/>
</dbReference>
<dbReference type="SMART" id="SM00827">
    <property type="entry name" value="PKS_AT"/>
    <property type="match status" value="1"/>
</dbReference>
<protein>
    <submittedName>
        <fullName evidence="9">Uncharacterized protein</fullName>
    </submittedName>
</protein>
<keyword evidence="2" id="KW-0597">Phosphoprotein</keyword>
<dbReference type="PROSITE" id="PS52019">
    <property type="entry name" value="PKS_MFAS_DH"/>
    <property type="match status" value="1"/>
</dbReference>
<dbReference type="InterPro" id="IPR042104">
    <property type="entry name" value="PKS_dehydratase_sf"/>
</dbReference>
<dbReference type="InterPro" id="IPR016039">
    <property type="entry name" value="Thiolase-like"/>
</dbReference>
<dbReference type="SUPFAM" id="SSF55048">
    <property type="entry name" value="Probable ACP-binding domain of malonyl-CoA ACP transacylase"/>
    <property type="match status" value="1"/>
</dbReference>
<accession>A0A3D8RY40</accession>
<feature type="region of interest" description="Disordered" evidence="5">
    <location>
        <begin position="1643"/>
        <end position="1677"/>
    </location>
</feature>
<dbReference type="Gene3D" id="3.30.70.3290">
    <property type="match status" value="1"/>
</dbReference>
<feature type="region of interest" description="N-terminal hotdog fold" evidence="4">
    <location>
        <begin position="1112"/>
        <end position="1259"/>
    </location>
</feature>
<keyword evidence="1" id="KW-0596">Phosphopantetheine</keyword>
<feature type="region of interest" description="Disordered" evidence="5">
    <location>
        <begin position="1552"/>
        <end position="1571"/>
    </location>
</feature>
<evidence type="ECO:0000256" key="2">
    <source>
        <dbReference type="ARBA" id="ARBA00022553"/>
    </source>
</evidence>
<dbReference type="InterPro" id="IPR049551">
    <property type="entry name" value="PKS_DH_C"/>
</dbReference>
<feature type="compositionally biased region" description="Basic and acidic residues" evidence="5">
    <location>
        <begin position="193"/>
        <end position="205"/>
    </location>
</feature>
<evidence type="ECO:0000259" key="7">
    <source>
        <dbReference type="PROSITE" id="PS52004"/>
    </source>
</evidence>
<dbReference type="InterPro" id="IPR050091">
    <property type="entry name" value="PKS_NRPS_Biosynth_Enz"/>
</dbReference>
<dbReference type="PROSITE" id="PS50075">
    <property type="entry name" value="CARRIER"/>
    <property type="match status" value="1"/>
</dbReference>
<dbReference type="InterPro" id="IPR049900">
    <property type="entry name" value="PKS_mFAS_DH"/>
</dbReference>
<dbReference type="Gene3D" id="3.40.366.10">
    <property type="entry name" value="Malonyl-Coenzyme A Acyl Carrier Protein, domain 2"/>
    <property type="match status" value="2"/>
</dbReference>
<dbReference type="InterPro" id="IPR001227">
    <property type="entry name" value="Ac_transferase_dom_sf"/>
</dbReference>
<evidence type="ECO:0000256" key="1">
    <source>
        <dbReference type="ARBA" id="ARBA00022450"/>
    </source>
</evidence>
<dbReference type="InterPro" id="IPR016035">
    <property type="entry name" value="Acyl_Trfase/lysoPLipase"/>
</dbReference>
<evidence type="ECO:0000313" key="9">
    <source>
        <dbReference type="EMBL" id="RDW78945.1"/>
    </source>
</evidence>
<dbReference type="InterPro" id="IPR001031">
    <property type="entry name" value="Thioesterase"/>
</dbReference>
<dbReference type="EMBL" id="PVWQ01000006">
    <property type="protein sequence ID" value="RDW78945.1"/>
    <property type="molecule type" value="Genomic_DNA"/>
</dbReference>
<keyword evidence="10" id="KW-1185">Reference proteome</keyword>
<keyword evidence="3" id="KW-0808">Transferase</keyword>
<feature type="region of interest" description="C-terminal hotdog fold" evidence="4">
    <location>
        <begin position="1285"/>
        <end position="1432"/>
    </location>
</feature>
<dbReference type="GO" id="GO:0004312">
    <property type="term" value="F:fatty acid synthase activity"/>
    <property type="evidence" value="ECO:0007669"/>
    <property type="project" value="TreeGrafter"/>
</dbReference>
<feature type="domain" description="PKS/mFAS DH" evidence="8">
    <location>
        <begin position="1112"/>
        <end position="1432"/>
    </location>
</feature>
<dbReference type="InterPro" id="IPR016036">
    <property type="entry name" value="Malonyl_transacylase_ACP-bd"/>
</dbReference>
<dbReference type="PROSITE" id="PS00606">
    <property type="entry name" value="KS3_1"/>
    <property type="match status" value="1"/>
</dbReference>
<dbReference type="InterPro" id="IPR036736">
    <property type="entry name" value="ACP-like_sf"/>
</dbReference>
<dbReference type="RefSeq" id="XP_026603645.1">
    <property type="nucleotide sequence ID" value="XM_026747813.1"/>
</dbReference>
<evidence type="ECO:0000259" key="6">
    <source>
        <dbReference type="PROSITE" id="PS50075"/>
    </source>
</evidence>
<feature type="domain" description="Carrier" evidence="6">
    <location>
        <begin position="1569"/>
        <end position="1646"/>
    </location>
</feature>
<sequence>MGAFKIYSKVMGDNLPPRPLARLPPLRLALCWPLPSPTPSLRVLRCRPLGLLLLGFWPYIAKYYWERPTLATATQRVYPVWGCVRERPAMDAVLQDAKQRAIAFPELSDIVTPLWSGTDGQLLTNQTQLATSLLEYIVRGILVDASNWATAWANIEKSSSGSTGDITMMAIGPGSYSFLKHASRCSGGDSDSESPRIVDGGKEELSPSDSDGFAIVGMSVNFPLGATKEQLWHTLENGLSALQEIPETRFKVSDYSDSRSKRSMSTRTGNFLDNPFLFDHGFFNISPREAKSMDPQQKLLLQGTKLALDDAGYVPDTTPCFQRDAIGCYIGAATDDYVQNLADDIDVYYSPGTLRAFLSGKLSYAFGLSGPSMVVDTACSSSLVAIHQACRALQNGDCATAITGGVNAITSPDMFLGLARAHFLSEQGQCKAFDAGADGYSRAEGCGIFVIKRLQDALDEDDRIYGVIKAVEVNQSGTARSITHPEGPTQAKLFRRLLARTGYRPGSITFVEAHGTGTQAGDATEISSIASVFGGRQSSRQQETVHLGSIKAHIGHAEAASGAAGLAKILLMMSKCKITAQVGIGAMSPVLSASQCRNLRVATEELPWLSTAGRPRRALLNNFGAAGSNGALIIQEPPLEVEGRECGTGRAAYNFCISAKTPDALERYRLDLIRMLQSTPAVELGHLCYTATARRQAYSHRIALVSQSAEDLLRNLERGSIATDTSPAEQRPVVFVFSGQGGSYPGMGKALLSTAPVFKRAVEECDAILESLGPWRVTPYLQDSYASGGVSAKDALILTQLSCFVVEYGLACLWLSFNVRPDFVFGHSLGEYAALAVSGALSLRDALSLVAFRAQLMAQKCEMGRTGMLACNLSVAEYHALPSPPEGVHASWEISCLNGATELVLSGGINDLEWLAARLQRDGRRCKRLDVPMGFHSAALDPMLEPLQQFCGNLLFRPARFRMGSSYLGRELQLRDLTPEYLVNQTRGMVQFEALLLSISQDADLRRPSFIEIGPSPLTLPLLKSAFSGSGLDTLFLPSLRRSQDPWVTMCSSLNALAVRYRDIDWRQVFAGTNAKLIDLPYYPFQQSAIYIPYRERSGADLDGHPPPPSDPPLAFHLLEDVLPSREDPSVLRLKISVAAVARYITGHMVGGHALCPASVYHGMLIEASTVDPLARGPREYLPVVQEMVFSRPLLHTDTDPGRVIQLMLESPGSPQGLPQDPSTPIDARNFSFHSMDTARDDSAVSHCSGRVAYEPHAATQGYLNLKAAYVQRQLSHLHAQRNQKNHFQTRMIYNVIFPRVVAYSDIYQTLQELTVVEGSLEAHGTFSSPVEPVRMQRGASPVFVDTLLHAAGFVANIQAEPSEAYICSKVAACRMLTEQIGTHQQCSIYCSLLPSGAGVLVGEAYAMNSEGQVVAAVEGMSFQKLNLVSFRRHLERVAAGSPRANAESRAGGTCPVHARHTDVDYTLLQAVAQICEIPLPALTPGSSLSELGIDSLMRLELSEQISQVLPHAKVETARVIGAQTVRDLQRAVHLAGSSNVQDPPQASFNCDAEETGRQPIPGPPVQSSPQPSLLDVLTSTLHAITGVPERDITPDTPIHSLGVDSLLSIELSEALAHRLGHGIPPETINSNWRLSDLERQLHTQPSPMRPLSPPPTTTTLTTGSSPGNMTPASEPRSLPPVYIDILSRGSADRIPLFLFHDGAGTVGVYKGLGNLGAANCTVYGIANPTWAAGPHWARSLVEMATHYAASIVSQTQRGEVVLGGWSFGGVLAHEVARQLLSAGQGPRVRGVILVDAPCPVDHDPLPSRVIDYLLTSSSNSNSNASRLPDAGSASRRNSQTARSILASQFESHARLLAEYALVEVDAVGADARTPTWTLTQSIPYVMVQCEDVLDTTGLCGTAYPFLEDRAARDQNNHAWGLLLNREIEVLLTRGNHFEPFKPENIARTSQQMQIAYRMIVADRGS</sequence>
<dbReference type="Gene3D" id="3.10.129.110">
    <property type="entry name" value="Polyketide synthase dehydratase"/>
    <property type="match status" value="1"/>
</dbReference>
<dbReference type="InterPro" id="IPR020806">
    <property type="entry name" value="PKS_PP-bd"/>
</dbReference>
<dbReference type="CDD" id="cd00833">
    <property type="entry name" value="PKS"/>
    <property type="match status" value="1"/>
</dbReference>
<dbReference type="GO" id="GO:0006633">
    <property type="term" value="P:fatty acid biosynthetic process"/>
    <property type="evidence" value="ECO:0007669"/>
    <property type="project" value="InterPro"/>
</dbReference>
<dbReference type="SUPFAM" id="SSF53901">
    <property type="entry name" value="Thiolase-like"/>
    <property type="match status" value="1"/>
</dbReference>
<feature type="active site" description="Proton donor; for dehydratase activity" evidence="4">
    <location>
        <position position="1346"/>
    </location>
</feature>
<feature type="region of interest" description="Disordered" evidence="5">
    <location>
        <begin position="186"/>
        <end position="206"/>
    </location>
</feature>
<dbReference type="Pfam" id="PF00975">
    <property type="entry name" value="Thioesterase"/>
    <property type="match status" value="1"/>
</dbReference>
<evidence type="ECO:0000256" key="3">
    <source>
        <dbReference type="ARBA" id="ARBA00022679"/>
    </source>
</evidence>
<proteinExistence type="predicted"/>
<feature type="compositionally biased region" description="Pro residues" evidence="5">
    <location>
        <begin position="1648"/>
        <end position="1657"/>
    </location>
</feature>
<reference evidence="9 10" key="1">
    <citation type="journal article" date="2018" name="IMA Fungus">
        <title>IMA Genome-F 9: Draft genome sequence of Annulohypoxylon stygium, Aspergillus mulundensis, Berkeleyomyces basicola (syn. Thielaviopsis basicola), Ceratocystis smalleyi, two Cercospora beticola strains, Coleophoma cylindrospora, Fusarium fracticaudum, Phialophora cf. hyalina, and Morchella septimelata.</title>
        <authorList>
            <person name="Wingfield B.D."/>
            <person name="Bills G.F."/>
            <person name="Dong Y."/>
            <person name="Huang W."/>
            <person name="Nel W.J."/>
            <person name="Swalarsk-Parry B.S."/>
            <person name="Vaghefi N."/>
            <person name="Wilken P.M."/>
            <person name="An Z."/>
            <person name="de Beer Z.W."/>
            <person name="De Vos L."/>
            <person name="Chen L."/>
            <person name="Duong T.A."/>
            <person name="Gao Y."/>
            <person name="Hammerbacher A."/>
            <person name="Kikkert J.R."/>
            <person name="Li Y."/>
            <person name="Li H."/>
            <person name="Li K."/>
            <person name="Li Q."/>
            <person name="Liu X."/>
            <person name="Ma X."/>
            <person name="Naidoo K."/>
            <person name="Pethybridge S.J."/>
            <person name="Sun J."/>
            <person name="Steenkamp E.T."/>
            <person name="van der Nest M.A."/>
            <person name="van Wyk S."/>
            <person name="Wingfield M.J."/>
            <person name="Xiong C."/>
            <person name="Yue Q."/>
            <person name="Zhang X."/>
        </authorList>
    </citation>
    <scope>NUCLEOTIDE SEQUENCE [LARGE SCALE GENOMIC DNA]</scope>
    <source>
        <strain evidence="9 10">DSM 5745</strain>
    </source>
</reference>
<evidence type="ECO:0000256" key="4">
    <source>
        <dbReference type="PROSITE-ProRule" id="PRU01363"/>
    </source>
</evidence>